<feature type="chain" id="PRO_5009116641" description="Extensin-like C-terminal domain-containing protein" evidence="2">
    <location>
        <begin position="28"/>
        <end position="370"/>
    </location>
</feature>
<sequence>MRTPRLFTARLLFAAILTAAASSLASAAEPPLPDRKPSVPAKDEAAKSDSEKPDKAKTEAENTGPTLPDERPSLAWTKPEIDAAKKECAALLEKLAIDYEPLDPIREGDCGAPAPIRVKSIGSDPAVEITPPATLRCPVAVALDDWLTKVVQPEARSLFHSPVVKVQNAADYDCRNRYGKAGGKLSEHALANALDISIFTLESKMSVALGPSWPKSGTLVARAPKTVPPLPERNPALLAAAEAAERKMDAAMGLKGPKFETVAMRAVPKGEGNATVSQARVTGQQILEVMKARIEPKAMAATRPDEDVDKPLEPPLKVEKIEPDAAARFMVEVHAGACDFFGTVLGPNANAAHKSHFHLDMIERRTAYCQ</sequence>
<feature type="signal peptide" evidence="2">
    <location>
        <begin position="1"/>
        <end position="27"/>
    </location>
</feature>
<name>A0A1E2S261_9HYPH</name>
<dbReference type="Proteomes" id="UP000095087">
    <property type="component" value="Unassembled WGS sequence"/>
</dbReference>
<organism evidence="4 5">
    <name type="scientific">Methyloligella halotolerans</name>
    <dbReference type="NCBI Taxonomy" id="1177755"/>
    <lineage>
        <taxon>Bacteria</taxon>
        <taxon>Pseudomonadati</taxon>
        <taxon>Pseudomonadota</taxon>
        <taxon>Alphaproteobacteria</taxon>
        <taxon>Hyphomicrobiales</taxon>
        <taxon>Hyphomicrobiaceae</taxon>
        <taxon>Methyloligella</taxon>
    </lineage>
</organism>
<gene>
    <name evidence="4" type="ORF">A7A08_00413</name>
</gene>
<dbReference type="RefSeq" id="WP_069093848.1">
    <property type="nucleotide sequence ID" value="NZ_MASI01000001.1"/>
</dbReference>
<evidence type="ECO:0000256" key="2">
    <source>
        <dbReference type="SAM" id="SignalP"/>
    </source>
</evidence>
<keyword evidence="5" id="KW-1185">Reference proteome</keyword>
<dbReference type="EMBL" id="MASI01000001">
    <property type="protein sequence ID" value="ODA68583.1"/>
    <property type="molecule type" value="Genomic_DNA"/>
</dbReference>
<keyword evidence="2" id="KW-0732">Signal</keyword>
<accession>A0A1E2S261</accession>
<feature type="domain" description="Extensin-like C-terminal" evidence="3">
    <location>
        <begin position="87"/>
        <end position="215"/>
    </location>
</feature>
<evidence type="ECO:0000313" key="4">
    <source>
        <dbReference type="EMBL" id="ODA68583.1"/>
    </source>
</evidence>
<proteinExistence type="predicted"/>
<dbReference type="Pfam" id="PF06904">
    <property type="entry name" value="Extensin-like_C"/>
    <property type="match status" value="2"/>
</dbReference>
<comment type="caution">
    <text evidence="4">The sequence shown here is derived from an EMBL/GenBank/DDBJ whole genome shotgun (WGS) entry which is preliminary data.</text>
</comment>
<evidence type="ECO:0000256" key="1">
    <source>
        <dbReference type="SAM" id="MobiDB-lite"/>
    </source>
</evidence>
<evidence type="ECO:0000259" key="3">
    <source>
        <dbReference type="Pfam" id="PF06904"/>
    </source>
</evidence>
<dbReference type="STRING" id="1177755.A7A08_00413"/>
<protein>
    <recommendedName>
        <fullName evidence="3">Extensin-like C-terminal domain-containing protein</fullName>
    </recommendedName>
</protein>
<dbReference type="InterPro" id="IPR009683">
    <property type="entry name" value="Extensin-like_C"/>
</dbReference>
<reference evidence="4 5" key="1">
    <citation type="submission" date="2016-07" db="EMBL/GenBank/DDBJ databases">
        <title>Draft genome sequence of Methyloligella halotolerans C2T (VKM B-2706T=CCUG 61687T=DSM 25045T), a halotolerant polyhydroxybutyrate accumulating methylotroph.</title>
        <authorList>
            <person name="Vasilenko O.V."/>
            <person name="Doronina N.V."/>
            <person name="Poroshina M.N."/>
            <person name="Tarlachkov S.V."/>
            <person name="Trotsenko Y.A."/>
        </authorList>
    </citation>
    <scope>NUCLEOTIDE SEQUENCE [LARGE SCALE GENOMIC DNA]</scope>
    <source>
        <strain evidence="4 5">VKM B-2706</strain>
    </source>
</reference>
<evidence type="ECO:0000313" key="5">
    <source>
        <dbReference type="Proteomes" id="UP000095087"/>
    </source>
</evidence>
<feature type="compositionally biased region" description="Basic and acidic residues" evidence="1">
    <location>
        <begin position="32"/>
        <end position="60"/>
    </location>
</feature>
<feature type="region of interest" description="Disordered" evidence="1">
    <location>
        <begin position="24"/>
        <end position="75"/>
    </location>
</feature>
<dbReference type="AlphaFoldDB" id="A0A1E2S261"/>
<feature type="domain" description="Extensin-like C-terminal" evidence="3">
    <location>
        <begin position="318"/>
        <end position="369"/>
    </location>
</feature>
<dbReference type="OrthoDB" id="9809788at2"/>